<dbReference type="InParanoid" id="A0A0M9UD65"/>
<dbReference type="InterPro" id="IPR036746">
    <property type="entry name" value="TT1725-like_sf"/>
</dbReference>
<keyword evidence="3" id="KW-1185">Reference proteome</keyword>
<dbReference type="EMBL" id="BBZA01000176">
    <property type="protein sequence ID" value="GAP63607.1"/>
    <property type="molecule type" value="Genomic_DNA"/>
</dbReference>
<comment type="caution">
    <text evidence="1">The sequence shown here is derived from an EMBL/GenBank/DDBJ whole genome shotgun (WGS) entry which is preliminary data.</text>
</comment>
<proteinExistence type="predicted"/>
<evidence type="ECO:0008006" key="5">
    <source>
        <dbReference type="Google" id="ProtNLM"/>
    </source>
</evidence>
<dbReference type="Gene3D" id="3.30.70.1120">
    <property type="entry name" value="TT1725-like"/>
    <property type="match status" value="1"/>
</dbReference>
<dbReference type="Proteomes" id="UP000050502">
    <property type="component" value="Unassembled WGS sequence"/>
</dbReference>
<dbReference type="AlphaFoldDB" id="A0A0M9UD65"/>
<dbReference type="RefSeq" id="WP_054493418.1">
    <property type="nucleotide sequence ID" value="NZ_BBZA01000176.1"/>
</dbReference>
<evidence type="ECO:0000313" key="2">
    <source>
        <dbReference type="EMBL" id="KPL89264.1"/>
    </source>
</evidence>
<evidence type="ECO:0000313" key="4">
    <source>
        <dbReference type="Proteomes" id="UP000050502"/>
    </source>
</evidence>
<reference evidence="1 3" key="1">
    <citation type="journal article" date="2015" name="Genome Announc.">
        <title>Draft Genome Sequence of a Heterotrophic Facultative Anaerobic Thermophilic Bacterium, Ardenticatena maritima Strain 110ST.</title>
        <authorList>
            <person name="Kawaichi S."/>
            <person name="Yoshida T."/>
            <person name="Sako Y."/>
            <person name="Nakamura R."/>
        </authorList>
    </citation>
    <scope>NUCLEOTIDE SEQUENCE [LARGE SCALE GENOMIC DNA]</scope>
    <source>
        <strain evidence="1 3">110S</strain>
    </source>
</reference>
<dbReference type="Proteomes" id="UP000037784">
    <property type="component" value="Unassembled WGS sequence"/>
</dbReference>
<reference evidence="3" key="3">
    <citation type="submission" date="2015-08" db="EMBL/GenBank/DDBJ databases">
        <title>Draft Genome Sequence of a Heterotrophic Facultative Anaerobic Bacterium Ardenticatena maritima Strain 110S.</title>
        <authorList>
            <person name="Kawaichi S."/>
            <person name="Yoshida T."/>
            <person name="Sako Y."/>
            <person name="Nakamura R."/>
        </authorList>
    </citation>
    <scope>NUCLEOTIDE SEQUENCE [LARGE SCALE GENOMIC DNA]</scope>
    <source>
        <strain evidence="3">110S</strain>
    </source>
</reference>
<dbReference type="PANTHER" id="PTHR36441:SF1">
    <property type="entry name" value="DUF503 DOMAIN-CONTAINING PROTEIN"/>
    <property type="match status" value="1"/>
</dbReference>
<accession>A0A0M9UD65</accession>
<dbReference type="PANTHER" id="PTHR36441">
    <property type="entry name" value="HYPOTHETICAL CYTOSOLIC PROTEIN"/>
    <property type="match status" value="1"/>
</dbReference>
<dbReference type="FunCoup" id="A0A0M9UD65">
    <property type="interactions" value="12"/>
</dbReference>
<evidence type="ECO:0000313" key="3">
    <source>
        <dbReference type="Proteomes" id="UP000037784"/>
    </source>
</evidence>
<protein>
    <recommendedName>
        <fullName evidence="5">DUF503 domain-containing protein</fullName>
    </recommendedName>
</protein>
<dbReference type="EMBL" id="LGKN01000003">
    <property type="protein sequence ID" value="KPL89264.1"/>
    <property type="molecule type" value="Genomic_DNA"/>
</dbReference>
<sequence length="93" mass="10717">MPIVSCWLELDLPSRTLKEKRSIVKHIVNRVRQHFNVAAAEMELQDVVGSATLCFVTVSNDYRYAEGLLEQVVAWVERERPDVVIVEYSIEEV</sequence>
<gene>
    <name evidence="1" type="ORF">ARMA_2030</name>
    <name evidence="2" type="ORF">SE16_01955</name>
</gene>
<organism evidence="1 3">
    <name type="scientific">Ardenticatena maritima</name>
    <dbReference type="NCBI Taxonomy" id="872965"/>
    <lineage>
        <taxon>Bacteria</taxon>
        <taxon>Bacillati</taxon>
        <taxon>Chloroflexota</taxon>
        <taxon>Ardenticatenia</taxon>
        <taxon>Ardenticatenales</taxon>
        <taxon>Ardenticatenaceae</taxon>
        <taxon>Ardenticatena</taxon>
    </lineage>
</organism>
<name>A0A0M9UD65_9CHLR</name>
<evidence type="ECO:0000313" key="1">
    <source>
        <dbReference type="EMBL" id="GAP63607.1"/>
    </source>
</evidence>
<dbReference type="Pfam" id="PF04456">
    <property type="entry name" value="DUF503"/>
    <property type="match status" value="1"/>
</dbReference>
<dbReference type="SUPFAM" id="SSF103007">
    <property type="entry name" value="Hypothetical protein TT1725"/>
    <property type="match status" value="1"/>
</dbReference>
<dbReference type="OrthoDB" id="9809023at2"/>
<dbReference type="STRING" id="872965.SE16_01955"/>
<dbReference type="InterPro" id="IPR007546">
    <property type="entry name" value="DUF503"/>
</dbReference>
<reference evidence="2 4" key="2">
    <citation type="submission" date="2015-07" db="EMBL/GenBank/DDBJ databases">
        <title>Whole genome sequence of Ardenticatena maritima DSM 23922.</title>
        <authorList>
            <person name="Hemp J."/>
            <person name="Ward L.M."/>
            <person name="Pace L.A."/>
            <person name="Fischer W.W."/>
        </authorList>
    </citation>
    <scope>NUCLEOTIDE SEQUENCE [LARGE SCALE GENOMIC DNA]</scope>
    <source>
        <strain evidence="2 4">110S</strain>
    </source>
</reference>